<feature type="transmembrane region" description="Helical" evidence="5">
    <location>
        <begin position="429"/>
        <end position="451"/>
    </location>
</feature>
<feature type="transmembrane region" description="Helical" evidence="5">
    <location>
        <begin position="46"/>
        <end position="70"/>
    </location>
</feature>
<keyword evidence="7" id="KW-1185">Reference proteome</keyword>
<comment type="subcellular location">
    <subcellularLocation>
        <location evidence="1">Membrane</location>
        <topology evidence="1">Multi-pass membrane protein</topology>
    </subcellularLocation>
</comment>
<feature type="transmembrane region" description="Helical" evidence="5">
    <location>
        <begin position="370"/>
        <end position="389"/>
    </location>
</feature>
<dbReference type="PANTHER" id="PTHR23510">
    <property type="entry name" value="INNER MEMBRANE TRANSPORT PROTEIN YAJR"/>
    <property type="match status" value="1"/>
</dbReference>
<dbReference type="Pfam" id="PF07690">
    <property type="entry name" value="MFS_1"/>
    <property type="match status" value="1"/>
</dbReference>
<dbReference type="WBParaSite" id="SRAE_1000243200.1">
    <property type="protein sequence ID" value="SRAE_1000243200.1"/>
    <property type="gene ID" value="WBGene00259047"/>
</dbReference>
<dbReference type="InterPro" id="IPR036259">
    <property type="entry name" value="MFS_trans_sf"/>
</dbReference>
<feature type="transmembrane region" description="Helical" evidence="5">
    <location>
        <begin position="141"/>
        <end position="160"/>
    </location>
</feature>
<dbReference type="EMBL" id="LN609528">
    <property type="protein sequence ID" value="CEF64177.1"/>
    <property type="molecule type" value="Genomic_DNA"/>
</dbReference>
<evidence type="ECO:0000313" key="9">
    <source>
        <dbReference type="WormBase" id="SRAE_1000243200"/>
    </source>
</evidence>
<feature type="transmembrane region" description="Helical" evidence="5">
    <location>
        <begin position="336"/>
        <end position="358"/>
    </location>
</feature>
<evidence type="ECO:0000256" key="1">
    <source>
        <dbReference type="ARBA" id="ARBA00004141"/>
    </source>
</evidence>
<feature type="transmembrane region" description="Helical" evidence="5">
    <location>
        <begin position="471"/>
        <end position="488"/>
    </location>
</feature>
<proteinExistence type="predicted"/>
<gene>
    <name evidence="6 8 9" type="ORF">SRAE_1000243200</name>
</gene>
<dbReference type="GeneID" id="36376542"/>
<dbReference type="Proteomes" id="UP000035682">
    <property type="component" value="Unplaced"/>
</dbReference>
<dbReference type="STRING" id="34506.A0A090L392"/>
<feature type="transmembrane region" description="Helical" evidence="5">
    <location>
        <begin position="294"/>
        <end position="316"/>
    </location>
</feature>
<feature type="transmembrane region" description="Helical" evidence="5">
    <location>
        <begin position="116"/>
        <end position="135"/>
    </location>
</feature>
<dbReference type="OrthoDB" id="370281at2759"/>
<dbReference type="GO" id="GO:0005765">
    <property type="term" value="C:lysosomal membrane"/>
    <property type="evidence" value="ECO:0007669"/>
    <property type="project" value="TreeGrafter"/>
</dbReference>
<dbReference type="PANTHER" id="PTHR23510:SF25">
    <property type="entry name" value="MFS DOMAIN-CONTAINING PROTEIN"/>
    <property type="match status" value="1"/>
</dbReference>
<evidence type="ECO:0000256" key="3">
    <source>
        <dbReference type="ARBA" id="ARBA00022989"/>
    </source>
</evidence>
<accession>A0A090L392</accession>
<keyword evidence="4 5" id="KW-0472">Membrane</keyword>
<evidence type="ECO:0000313" key="6">
    <source>
        <dbReference type="EMBL" id="CEF64177.1"/>
    </source>
</evidence>
<dbReference type="GO" id="GO:0022857">
    <property type="term" value="F:transmembrane transporter activity"/>
    <property type="evidence" value="ECO:0007669"/>
    <property type="project" value="InterPro"/>
</dbReference>
<dbReference type="WormBase" id="SRAE_1000243200">
    <property type="protein sequence ID" value="SRP04009"/>
    <property type="gene ID" value="WBGene00259047"/>
</dbReference>
<dbReference type="InterPro" id="IPR051068">
    <property type="entry name" value="MFS_Domain-Containing_Protein"/>
</dbReference>
<dbReference type="OMA" id="AVHMSEW"/>
<dbReference type="InterPro" id="IPR011701">
    <property type="entry name" value="MFS"/>
</dbReference>
<evidence type="ECO:0000313" key="7">
    <source>
        <dbReference type="Proteomes" id="UP000035682"/>
    </source>
</evidence>
<evidence type="ECO:0000256" key="2">
    <source>
        <dbReference type="ARBA" id="ARBA00022692"/>
    </source>
</evidence>
<organism evidence="6">
    <name type="scientific">Strongyloides ratti</name>
    <name type="common">Parasitic roundworm</name>
    <dbReference type="NCBI Taxonomy" id="34506"/>
    <lineage>
        <taxon>Eukaryota</taxon>
        <taxon>Metazoa</taxon>
        <taxon>Ecdysozoa</taxon>
        <taxon>Nematoda</taxon>
        <taxon>Chromadorea</taxon>
        <taxon>Rhabditida</taxon>
        <taxon>Tylenchina</taxon>
        <taxon>Panagrolaimomorpha</taxon>
        <taxon>Strongyloidoidea</taxon>
        <taxon>Strongyloididae</taxon>
        <taxon>Strongyloides</taxon>
    </lineage>
</organism>
<feature type="transmembrane region" description="Helical" evidence="5">
    <location>
        <begin position="500"/>
        <end position="519"/>
    </location>
</feature>
<keyword evidence="3 5" id="KW-1133">Transmembrane helix</keyword>
<keyword evidence="2 5" id="KW-0812">Transmembrane</keyword>
<feature type="transmembrane region" description="Helical" evidence="5">
    <location>
        <begin position="82"/>
        <end position="104"/>
    </location>
</feature>
<reference evidence="6 7" key="1">
    <citation type="submission" date="2014-09" db="EMBL/GenBank/DDBJ databases">
        <authorList>
            <person name="Martin A.A."/>
        </authorList>
    </citation>
    <scope>NUCLEOTIDE SEQUENCE</scope>
    <source>
        <strain evidence="7">ED321</strain>
        <strain evidence="6">ED321 Heterogonic</strain>
    </source>
</reference>
<evidence type="ECO:0000256" key="5">
    <source>
        <dbReference type="SAM" id="Phobius"/>
    </source>
</evidence>
<dbReference type="SUPFAM" id="SSF103473">
    <property type="entry name" value="MFS general substrate transporter"/>
    <property type="match status" value="1"/>
</dbReference>
<sequence>MSGSRRPDHLKFDDDDDNISVYNRSQNLSNGLDTITTFGKTNWKNIIIIAFIAFTSIVPESTITPIEWAYLQISDSKVDEAFYGYLTSANALGQVISSTTSGFISNHIQQVKAPMIFGYFIIFISCGIYLSLEFISDNRRFVFLLFEFTIGIATGCIRMYRVHIAMAANDKDKPKAFAIVSIATVVALIIGPLIQYIIAFVFKYPGVSVIGNLHLNIFTVPGYLILFFSIIAILILTLFFSSKDTMKNSEAIIINKKINEIQMEDLDDISIGNGHSLYDTLRKKKEIAKKQIRLDYLAIMTCFIIKLAVTTTAILLRTTMIPYIQTVFAFNAKQLVKYTTFIQISIAILSLICYLSYIFFKINEKLKEKVVIIIGLSLYILFYLVTYPWNFYSYTIRDNLDKNMEIDSRINFNATDICRYSWCSTTLSINGWVIFPAIIIVIGIASPLILINLEVLYSKLLKTVKQGTMQGLFMSLGDLLSIFCPIFYNNLYEMSGPKTIWIIQLFINIFTLLIILLLYNRLSPIVSIITTKK</sequence>
<dbReference type="AlphaFoldDB" id="A0A090L392"/>
<feature type="transmembrane region" description="Helical" evidence="5">
    <location>
        <begin position="176"/>
        <end position="202"/>
    </location>
</feature>
<name>A0A090L392_STRRB</name>
<dbReference type="RefSeq" id="XP_024503378.1">
    <property type="nucleotide sequence ID" value="XM_024649508.1"/>
</dbReference>
<evidence type="ECO:0000256" key="4">
    <source>
        <dbReference type="ARBA" id="ARBA00023136"/>
    </source>
</evidence>
<dbReference type="Gene3D" id="1.20.1250.20">
    <property type="entry name" value="MFS general substrate transporter like domains"/>
    <property type="match status" value="1"/>
</dbReference>
<evidence type="ECO:0000313" key="8">
    <source>
        <dbReference type="WBParaSite" id="SRAE_1000243200.1"/>
    </source>
</evidence>
<reference evidence="8" key="2">
    <citation type="submission" date="2020-12" db="UniProtKB">
        <authorList>
            <consortium name="WormBaseParasite"/>
        </authorList>
    </citation>
    <scope>IDENTIFICATION</scope>
</reference>
<feature type="transmembrane region" description="Helical" evidence="5">
    <location>
        <begin position="222"/>
        <end position="240"/>
    </location>
</feature>
<protein>
    <submittedName>
        <fullName evidence="6">Major facilitator superfamily and Major facilitator superfamily domain, general substrate transporter-containing protein</fullName>
    </submittedName>
</protein>
<dbReference type="CTD" id="36376542"/>